<protein>
    <submittedName>
        <fullName evidence="5">Helix-turn-helix domain-containing protein</fullName>
    </submittedName>
</protein>
<dbReference type="InterPro" id="IPR018060">
    <property type="entry name" value="HTH_AraC"/>
</dbReference>
<organism evidence="5 6">
    <name type="scientific">Winogradskyella maritima</name>
    <dbReference type="NCBI Taxonomy" id="1517766"/>
    <lineage>
        <taxon>Bacteria</taxon>
        <taxon>Pseudomonadati</taxon>
        <taxon>Bacteroidota</taxon>
        <taxon>Flavobacteriia</taxon>
        <taxon>Flavobacteriales</taxon>
        <taxon>Flavobacteriaceae</taxon>
        <taxon>Winogradskyella</taxon>
    </lineage>
</organism>
<evidence type="ECO:0000313" key="6">
    <source>
        <dbReference type="Proteomes" id="UP001595812"/>
    </source>
</evidence>
<keyword evidence="1" id="KW-0805">Transcription regulation</keyword>
<keyword evidence="6" id="KW-1185">Reference proteome</keyword>
<dbReference type="Gene3D" id="1.10.10.60">
    <property type="entry name" value="Homeodomain-like"/>
    <property type="match status" value="1"/>
</dbReference>
<dbReference type="PANTHER" id="PTHR43280:SF32">
    <property type="entry name" value="TRANSCRIPTIONAL REGULATORY PROTEIN"/>
    <property type="match status" value="1"/>
</dbReference>
<name>A0ABV8AF81_9FLAO</name>
<keyword evidence="3" id="KW-0804">Transcription</keyword>
<evidence type="ECO:0000256" key="1">
    <source>
        <dbReference type="ARBA" id="ARBA00023015"/>
    </source>
</evidence>
<feature type="domain" description="HTH araC/xylS-type" evidence="4">
    <location>
        <begin position="177"/>
        <end position="275"/>
    </location>
</feature>
<dbReference type="RefSeq" id="WP_386097941.1">
    <property type="nucleotide sequence ID" value="NZ_JBHSAT010000004.1"/>
</dbReference>
<evidence type="ECO:0000259" key="4">
    <source>
        <dbReference type="PROSITE" id="PS01124"/>
    </source>
</evidence>
<reference evidence="6" key="1">
    <citation type="journal article" date="2019" name="Int. J. Syst. Evol. Microbiol.">
        <title>The Global Catalogue of Microorganisms (GCM) 10K type strain sequencing project: providing services to taxonomists for standard genome sequencing and annotation.</title>
        <authorList>
            <consortium name="The Broad Institute Genomics Platform"/>
            <consortium name="The Broad Institute Genome Sequencing Center for Infectious Disease"/>
            <person name="Wu L."/>
            <person name="Ma J."/>
        </authorList>
    </citation>
    <scope>NUCLEOTIDE SEQUENCE [LARGE SCALE GENOMIC DNA]</scope>
    <source>
        <strain evidence="6">CECT 8979</strain>
    </source>
</reference>
<keyword evidence="2" id="KW-0238">DNA-binding</keyword>
<dbReference type="PROSITE" id="PS01124">
    <property type="entry name" value="HTH_ARAC_FAMILY_2"/>
    <property type="match status" value="1"/>
</dbReference>
<accession>A0ABV8AF81</accession>
<comment type="caution">
    <text evidence="5">The sequence shown here is derived from an EMBL/GenBank/DDBJ whole genome shotgun (WGS) entry which is preliminary data.</text>
</comment>
<evidence type="ECO:0000313" key="5">
    <source>
        <dbReference type="EMBL" id="MFC3876746.1"/>
    </source>
</evidence>
<dbReference type="InterPro" id="IPR009057">
    <property type="entry name" value="Homeodomain-like_sf"/>
</dbReference>
<dbReference type="Pfam" id="PF12833">
    <property type="entry name" value="HTH_18"/>
    <property type="match status" value="1"/>
</dbReference>
<dbReference type="SMART" id="SM00342">
    <property type="entry name" value="HTH_ARAC"/>
    <property type="match status" value="1"/>
</dbReference>
<dbReference type="SUPFAM" id="SSF46689">
    <property type="entry name" value="Homeodomain-like"/>
    <property type="match status" value="1"/>
</dbReference>
<sequence length="280" mass="32287">MKLDYSSIKDESSITLTNFTCGPAMNLLDRKGMYKILWAREKDATIIVDGYRLQINKNQVAFCTPLNIVEMKKDSGLTAVVFNREFYCIRDHDAEVSCQGFLFFGSSLPPVVTLCEKDIASFEAMFLILKEEFETKDHIQGEMLRSILKRLLIKATRLIKNEQPEADLPKPQYDLVRQYHILVEQHFREKHQVADYAEMLFKSPKTLSNLFNKSGDKSPLKIINERIILEAKRLLFYSDKTAEEIGYEVGFSEPAHFSKYFKNQVGSPPATFKKEFKASL</sequence>
<proteinExistence type="predicted"/>
<evidence type="ECO:0000256" key="2">
    <source>
        <dbReference type="ARBA" id="ARBA00023125"/>
    </source>
</evidence>
<dbReference type="EMBL" id="JBHSAT010000004">
    <property type="protein sequence ID" value="MFC3876746.1"/>
    <property type="molecule type" value="Genomic_DNA"/>
</dbReference>
<gene>
    <name evidence="5" type="ORF">ACFOSX_05825</name>
</gene>
<evidence type="ECO:0000256" key="3">
    <source>
        <dbReference type="ARBA" id="ARBA00023163"/>
    </source>
</evidence>
<dbReference type="PANTHER" id="PTHR43280">
    <property type="entry name" value="ARAC-FAMILY TRANSCRIPTIONAL REGULATOR"/>
    <property type="match status" value="1"/>
</dbReference>
<dbReference type="Proteomes" id="UP001595812">
    <property type="component" value="Unassembled WGS sequence"/>
</dbReference>